<dbReference type="eggNOG" id="ENOG502S0HM">
    <property type="taxonomic scope" value="Eukaryota"/>
</dbReference>
<dbReference type="HOGENOM" id="CLU_002101_4_1_1"/>
<dbReference type="PANTHER" id="PTHR46579">
    <property type="entry name" value="F5/8 TYPE C DOMAIN-CONTAINING PROTEIN-RELATED"/>
    <property type="match status" value="1"/>
</dbReference>
<feature type="compositionally biased region" description="Acidic residues" evidence="1">
    <location>
        <begin position="497"/>
        <end position="507"/>
    </location>
</feature>
<dbReference type="OMA" id="AMHIPEL"/>
<dbReference type="EMBL" id="JH971409">
    <property type="protein sequence ID" value="EKM75724.1"/>
    <property type="molecule type" value="Genomic_DNA"/>
</dbReference>
<dbReference type="Proteomes" id="UP000008493">
    <property type="component" value="Unassembled WGS sequence"/>
</dbReference>
<dbReference type="AlphaFoldDB" id="K5VMR0"/>
<dbReference type="KEGG" id="abp:AGABI1DRAFT102734"/>
<proteinExistence type="predicted"/>
<evidence type="ECO:0000313" key="2">
    <source>
        <dbReference type="EMBL" id="EKM75724.1"/>
    </source>
</evidence>
<dbReference type="PANTHER" id="PTHR46579:SF1">
    <property type="entry name" value="F5_8 TYPE C DOMAIN-CONTAINING PROTEIN"/>
    <property type="match status" value="1"/>
</dbReference>
<feature type="region of interest" description="Disordered" evidence="1">
    <location>
        <begin position="528"/>
        <end position="556"/>
    </location>
</feature>
<gene>
    <name evidence="2" type="ORF">AGABI1DRAFT_102734</name>
</gene>
<dbReference type="GeneID" id="18821867"/>
<name>K5VMR0_AGABU</name>
<sequence length="778" mass="88146">MSIPRNHVACTCTKCIQSTYLDSTGQSFPGKLVARNTRINHRRKDNSNLGNNEVGGKRCASSTSTRTIFTEAPSLIVPIRIAVCLLATWLHLACGVSRATTAIVLKFLDIIVNAAVKAQPTTIPLSNASHTPISIPHDVHTTISSLFLEPHIKRYACCPRCFCQYNAAELPRTCFWKETQRSKACGEKLWITRTTRRGPRDIPRQLYNVQSFESWLQFLLSRPGVEDLLDLSYNHEPPPTGLMHDIWDSPAWRSLGPFTSTQGNLTFSFYIDWFNPFTNKIAGKIASCGAIIMFCLNLPYHCRHRPEYTFFAGITPPPHEPTVTTISSLLDPIVGELQELYVGKVIRSYRYPDGRLTKVAILPVIADLLAVRKALGYTSVTSHHFCSFCTLQYSEVERLDSTSWEPRIGPRVRAAAQEWRQASTQKARKLLLEKNGIRWTPLHELFYRDPVQHTVLGVMHNWLEGILQHHTRLKWGIGIPERSLRHAAQRGTKNAEDTESDDGGDTDVEMLDAELADLQTDSQHFNDTPQAVHRTQSSGIFVPGPGSEGGESEDSEYRSEFDIAEGDIECLFDAEALSRICSCIASAVIPSWIDRPPANLGEKSHGKLKADNWLTLFTIFFPLIIPEVWHTSKAPRHKKLLANFHDLVACTHIVVSHSASSAMASMFSNAYHQYRQSSQQLFPHIPSRPNHHYAMHIPELLIFWGPLIKLSEFPYERHNGLLQNIKTNKHMLQKLKWSTYLPLKPVFPLQFMIYFLRLFNRSNQIIKTIDTYPILLIP</sequence>
<evidence type="ECO:0008006" key="4">
    <source>
        <dbReference type="Google" id="ProtNLM"/>
    </source>
</evidence>
<accession>K5VMR0</accession>
<dbReference type="InParanoid" id="K5VMR0"/>
<reference evidence="3" key="1">
    <citation type="journal article" date="2012" name="Proc. Natl. Acad. Sci. U.S.A.">
        <title>Genome sequence of the button mushroom Agaricus bisporus reveals mechanisms governing adaptation to a humic-rich ecological niche.</title>
        <authorList>
            <person name="Morin E."/>
            <person name="Kohler A."/>
            <person name="Baker A.R."/>
            <person name="Foulongne-Oriol M."/>
            <person name="Lombard V."/>
            <person name="Nagy L.G."/>
            <person name="Ohm R.A."/>
            <person name="Patyshakuliyeva A."/>
            <person name="Brun A."/>
            <person name="Aerts A.L."/>
            <person name="Bailey A.M."/>
            <person name="Billette C."/>
            <person name="Coutinho P.M."/>
            <person name="Deakin G."/>
            <person name="Doddapaneni H."/>
            <person name="Floudas D."/>
            <person name="Grimwood J."/>
            <person name="Hilden K."/>
            <person name="Kuees U."/>
            <person name="LaButti K.M."/>
            <person name="Lapidus A."/>
            <person name="Lindquist E.A."/>
            <person name="Lucas S.M."/>
            <person name="Murat C."/>
            <person name="Riley R.W."/>
            <person name="Salamov A.A."/>
            <person name="Schmutz J."/>
            <person name="Subramanian V."/>
            <person name="Woesten H.A.B."/>
            <person name="Xu J."/>
            <person name="Eastwood D.C."/>
            <person name="Foster G.D."/>
            <person name="Sonnenberg A.S."/>
            <person name="Cullen D."/>
            <person name="de Vries R.P."/>
            <person name="Lundell T."/>
            <person name="Hibbett D.S."/>
            <person name="Henrissat B."/>
            <person name="Burton K.S."/>
            <person name="Kerrigan R.W."/>
            <person name="Challen M.P."/>
            <person name="Grigoriev I.V."/>
            <person name="Martin F."/>
        </authorList>
    </citation>
    <scope>NUCLEOTIDE SEQUENCE [LARGE SCALE GENOMIC DNA]</scope>
    <source>
        <strain evidence="3">JB137-S8 / ATCC MYA-4627 / FGSC 10392</strain>
    </source>
</reference>
<feature type="region of interest" description="Disordered" evidence="1">
    <location>
        <begin position="486"/>
        <end position="507"/>
    </location>
</feature>
<dbReference type="RefSeq" id="XP_007333632.1">
    <property type="nucleotide sequence ID" value="XM_007333570.1"/>
</dbReference>
<evidence type="ECO:0000256" key="1">
    <source>
        <dbReference type="SAM" id="MobiDB-lite"/>
    </source>
</evidence>
<protein>
    <recommendedName>
        <fullName evidence="4">Transposase domain-containing protein</fullName>
    </recommendedName>
</protein>
<dbReference type="OrthoDB" id="3247418at2759"/>
<evidence type="ECO:0000313" key="3">
    <source>
        <dbReference type="Proteomes" id="UP000008493"/>
    </source>
</evidence>
<organism evidence="2 3">
    <name type="scientific">Agaricus bisporus var. burnettii (strain JB137-S8 / ATCC MYA-4627 / FGSC 10392)</name>
    <name type="common">White button mushroom</name>
    <dbReference type="NCBI Taxonomy" id="597362"/>
    <lineage>
        <taxon>Eukaryota</taxon>
        <taxon>Fungi</taxon>
        <taxon>Dikarya</taxon>
        <taxon>Basidiomycota</taxon>
        <taxon>Agaricomycotina</taxon>
        <taxon>Agaricomycetes</taxon>
        <taxon>Agaricomycetidae</taxon>
        <taxon>Agaricales</taxon>
        <taxon>Agaricineae</taxon>
        <taxon>Agaricaceae</taxon>
        <taxon>Agaricus</taxon>
    </lineage>
</organism>
<dbReference type="STRING" id="597362.K5VMR0"/>
<feature type="compositionally biased region" description="Polar residues" evidence="1">
    <location>
        <begin position="528"/>
        <end position="539"/>
    </location>
</feature>
<keyword evidence="3" id="KW-1185">Reference proteome</keyword>